<proteinExistence type="predicted"/>
<name>A0ACC0MAV7_RHOML</name>
<organism evidence="1 2">
    <name type="scientific">Rhododendron molle</name>
    <name type="common">Chinese azalea</name>
    <name type="synonym">Azalea mollis</name>
    <dbReference type="NCBI Taxonomy" id="49168"/>
    <lineage>
        <taxon>Eukaryota</taxon>
        <taxon>Viridiplantae</taxon>
        <taxon>Streptophyta</taxon>
        <taxon>Embryophyta</taxon>
        <taxon>Tracheophyta</taxon>
        <taxon>Spermatophyta</taxon>
        <taxon>Magnoliopsida</taxon>
        <taxon>eudicotyledons</taxon>
        <taxon>Gunneridae</taxon>
        <taxon>Pentapetalae</taxon>
        <taxon>asterids</taxon>
        <taxon>Ericales</taxon>
        <taxon>Ericaceae</taxon>
        <taxon>Ericoideae</taxon>
        <taxon>Rhodoreae</taxon>
        <taxon>Rhododendron</taxon>
    </lineage>
</organism>
<reference evidence="1" key="1">
    <citation type="submission" date="2022-02" db="EMBL/GenBank/DDBJ databases">
        <title>Plant Genome Project.</title>
        <authorList>
            <person name="Zhang R.-G."/>
        </authorList>
    </citation>
    <scope>NUCLEOTIDE SEQUENCE</scope>
    <source>
        <strain evidence="1">AT1</strain>
    </source>
</reference>
<protein>
    <submittedName>
        <fullName evidence="1">Uncharacterized protein</fullName>
    </submittedName>
</protein>
<sequence>MSVAMASPQPLLLRHLAKVAITFGIFLLLSPVSITSAADDDISHHGSAPKSPSCDNTLRLVKVKIWVDGAEGSVLGGLTARFGGSLPTEAKDGTRFPAVFTNPSNCCSNSSSKLSGFIALSIRGDCDFMTKAEFAESGGAAGLLVINDGEELLEMSCREDHVSNITIPIVMISKSGGGAIGKSMTSSKKVELLLYSPNRPIVDFSVVFLWLMAVGTIVCASLWSEFTGSKKNDERYNELSPKESSNAGTVQDDAEDEVVDISAKSAIVFVISASTFLVLLYLFMSSWFVWLLIVLFCIGGIEGMHSCIVALILRKWRNSGDKKVNLPLLGEISVLSIVVLLFCLAFSIVWAAKRKESYSWVGQDILGVCLMITILQLARLPNIKVATVLLCCAFIYDIFWVFLSPLIFHDSVMIADMSRLTNRLGTIVVKDPLVDGEVLQLTNVARGDNSGGESIPMLLRVPRTFDPWGGYDMIGFGDILFPGLLVSFAFRYDKANKKGVLNGYFLWLTIGYGFGLFFTYLGLYLMDGHGQPALLYLVPCTLGFAVILGATRRELKHLWNYGEESSQSKENAAEA</sequence>
<gene>
    <name evidence="1" type="ORF">RHMOL_Rhmol09G0081500</name>
</gene>
<accession>A0ACC0MAV7</accession>
<evidence type="ECO:0000313" key="1">
    <source>
        <dbReference type="EMBL" id="KAI8538173.1"/>
    </source>
</evidence>
<comment type="caution">
    <text evidence="1">The sequence shown here is derived from an EMBL/GenBank/DDBJ whole genome shotgun (WGS) entry which is preliminary data.</text>
</comment>
<dbReference type="EMBL" id="CM046396">
    <property type="protein sequence ID" value="KAI8538173.1"/>
    <property type="molecule type" value="Genomic_DNA"/>
</dbReference>
<keyword evidence="2" id="KW-1185">Reference proteome</keyword>
<dbReference type="Proteomes" id="UP001062846">
    <property type="component" value="Chromosome 9"/>
</dbReference>
<evidence type="ECO:0000313" key="2">
    <source>
        <dbReference type="Proteomes" id="UP001062846"/>
    </source>
</evidence>